<dbReference type="EMBL" id="CM008046">
    <property type="protein sequence ID" value="PVH67160.1"/>
    <property type="molecule type" value="Genomic_DNA"/>
</dbReference>
<protein>
    <submittedName>
        <fullName evidence="1">Uncharacterized protein</fullName>
    </submittedName>
</protein>
<dbReference type="Gramene" id="PVH67160">
    <property type="protein sequence ID" value="PVH67160"/>
    <property type="gene ID" value="PAHAL_1G442700"/>
</dbReference>
<gene>
    <name evidence="1" type="ORF">PAHAL_1G442700</name>
</gene>
<dbReference type="Proteomes" id="UP000243499">
    <property type="component" value="Chromosome 1"/>
</dbReference>
<name>A0A2T8KYA2_9POAL</name>
<dbReference type="AlphaFoldDB" id="A0A2T8KYA2"/>
<proteinExistence type="predicted"/>
<organism evidence="1">
    <name type="scientific">Panicum hallii</name>
    <dbReference type="NCBI Taxonomy" id="206008"/>
    <lineage>
        <taxon>Eukaryota</taxon>
        <taxon>Viridiplantae</taxon>
        <taxon>Streptophyta</taxon>
        <taxon>Embryophyta</taxon>
        <taxon>Tracheophyta</taxon>
        <taxon>Spermatophyta</taxon>
        <taxon>Magnoliopsida</taxon>
        <taxon>Liliopsida</taxon>
        <taxon>Poales</taxon>
        <taxon>Poaceae</taxon>
        <taxon>PACMAD clade</taxon>
        <taxon>Panicoideae</taxon>
        <taxon>Panicodae</taxon>
        <taxon>Paniceae</taxon>
        <taxon>Panicinae</taxon>
        <taxon>Panicum</taxon>
        <taxon>Panicum sect. Panicum</taxon>
    </lineage>
</organism>
<sequence length="132" mass="14881">MGIKDTKLTINDNHAWIHVIECCNMEDLKLDVDCHAVYKTEWLRVPCDPGGWRCLHLAIYKKWVLDNEKLLEDQAVHGSVSDRMEAILLLPRCWLSFSASGVSCGNNIDDEVGSELKDVSRREGCQEPANGP</sequence>
<reference evidence="1" key="1">
    <citation type="submission" date="2018-04" db="EMBL/GenBank/DDBJ databases">
        <title>WGS assembly of Panicum hallii.</title>
        <authorList>
            <person name="Lovell J."/>
            <person name="Jenkins J."/>
            <person name="Lowry D."/>
            <person name="Mamidi S."/>
            <person name="Sreedasyam A."/>
            <person name="Weng X."/>
            <person name="Barry K."/>
            <person name="Bonette J."/>
            <person name="Campitelli B."/>
            <person name="Daum C."/>
            <person name="Gordon S."/>
            <person name="Gould B."/>
            <person name="Lipzen A."/>
            <person name="Macqueen A."/>
            <person name="Palacio-Mejia J."/>
            <person name="Plott C."/>
            <person name="Shakirov E."/>
            <person name="Shu S."/>
            <person name="Yoshinaga Y."/>
            <person name="Zane M."/>
            <person name="Rokhsar D."/>
            <person name="Grimwood J."/>
            <person name="Schmutz J."/>
            <person name="Juenger T."/>
        </authorList>
    </citation>
    <scope>NUCLEOTIDE SEQUENCE [LARGE SCALE GENOMIC DNA]</scope>
    <source>
        <strain evidence="1">FIL2</strain>
    </source>
</reference>
<accession>A0A2T8KYA2</accession>
<evidence type="ECO:0000313" key="1">
    <source>
        <dbReference type="EMBL" id="PVH67160.1"/>
    </source>
</evidence>